<sequence length="263" mass="28255">MSRIYEQERARQERKSTAAGIVLAAGVHVLLLVIGVTSGLKYLYPPPPEQSMLVEFVEMENEVEIPEQVIDGTQPRAVDADPQKELNLVQKAEAQLEGSQANEAPEATVGEDGDVEVPEPPRKPEIDRRALFHAADNDTKKDTLAPQTAEKPGDRLKAGHALGNTRTGRTSGEPNARLKGRSVVGTLPKPVYGVQAGGIVVVDILVDRQGNVRSAVPGGTGTTVSDKTLWEAARKAALDAQFNVKPDAPVQQAGTITYIFKLK</sequence>
<accession>A0A9D9ELE6</accession>
<dbReference type="EMBL" id="JADIMQ010000117">
    <property type="protein sequence ID" value="MBO8449272.1"/>
    <property type="molecule type" value="Genomic_DNA"/>
</dbReference>
<proteinExistence type="predicted"/>
<reference evidence="3" key="1">
    <citation type="submission" date="2020-10" db="EMBL/GenBank/DDBJ databases">
        <authorList>
            <person name="Gilroy R."/>
        </authorList>
    </citation>
    <scope>NUCLEOTIDE SEQUENCE</scope>
    <source>
        <strain evidence="3">20514</strain>
    </source>
</reference>
<evidence type="ECO:0000313" key="4">
    <source>
        <dbReference type="Proteomes" id="UP000810252"/>
    </source>
</evidence>
<evidence type="ECO:0000256" key="2">
    <source>
        <dbReference type="SAM" id="Phobius"/>
    </source>
</evidence>
<organism evidence="3 4">
    <name type="scientific">Candidatus Cryptobacteroides merdigallinarum</name>
    <dbReference type="NCBI Taxonomy" id="2840770"/>
    <lineage>
        <taxon>Bacteria</taxon>
        <taxon>Pseudomonadati</taxon>
        <taxon>Bacteroidota</taxon>
        <taxon>Bacteroidia</taxon>
        <taxon>Bacteroidales</taxon>
        <taxon>Candidatus Cryptobacteroides</taxon>
    </lineage>
</organism>
<gene>
    <name evidence="3" type="ORF">IAC29_08385</name>
</gene>
<comment type="caution">
    <text evidence="3">The sequence shown here is derived from an EMBL/GenBank/DDBJ whole genome shotgun (WGS) entry which is preliminary data.</text>
</comment>
<protein>
    <submittedName>
        <fullName evidence="3">Energy transducer TonB</fullName>
    </submittedName>
</protein>
<reference evidence="3" key="2">
    <citation type="journal article" date="2021" name="PeerJ">
        <title>Extensive microbial diversity within the chicken gut microbiome revealed by metagenomics and culture.</title>
        <authorList>
            <person name="Gilroy R."/>
            <person name="Ravi A."/>
            <person name="Getino M."/>
            <person name="Pursley I."/>
            <person name="Horton D.L."/>
            <person name="Alikhan N.F."/>
            <person name="Baker D."/>
            <person name="Gharbi K."/>
            <person name="Hall N."/>
            <person name="Watson M."/>
            <person name="Adriaenssens E.M."/>
            <person name="Foster-Nyarko E."/>
            <person name="Jarju S."/>
            <person name="Secka A."/>
            <person name="Antonio M."/>
            <person name="Oren A."/>
            <person name="Chaudhuri R.R."/>
            <person name="La Ragione R."/>
            <person name="Hildebrand F."/>
            <person name="Pallen M.J."/>
        </authorList>
    </citation>
    <scope>NUCLEOTIDE SEQUENCE</scope>
    <source>
        <strain evidence="3">20514</strain>
    </source>
</reference>
<keyword evidence="2" id="KW-1133">Transmembrane helix</keyword>
<keyword evidence="2" id="KW-0812">Transmembrane</keyword>
<name>A0A9D9ELE6_9BACT</name>
<feature type="transmembrane region" description="Helical" evidence="2">
    <location>
        <begin position="21"/>
        <end position="44"/>
    </location>
</feature>
<dbReference type="SUPFAM" id="SSF74653">
    <property type="entry name" value="TolA/TonB C-terminal domain"/>
    <property type="match status" value="1"/>
</dbReference>
<feature type="compositionally biased region" description="Basic and acidic residues" evidence="1">
    <location>
        <begin position="119"/>
        <end position="143"/>
    </location>
</feature>
<feature type="compositionally biased region" description="Polar residues" evidence="1">
    <location>
        <begin position="164"/>
        <end position="173"/>
    </location>
</feature>
<keyword evidence="2" id="KW-0472">Membrane</keyword>
<evidence type="ECO:0000313" key="3">
    <source>
        <dbReference type="EMBL" id="MBO8449272.1"/>
    </source>
</evidence>
<feature type="region of interest" description="Disordered" evidence="1">
    <location>
        <begin position="95"/>
        <end position="173"/>
    </location>
</feature>
<dbReference type="AlphaFoldDB" id="A0A9D9ELE6"/>
<evidence type="ECO:0000256" key="1">
    <source>
        <dbReference type="SAM" id="MobiDB-lite"/>
    </source>
</evidence>
<dbReference type="Proteomes" id="UP000810252">
    <property type="component" value="Unassembled WGS sequence"/>
</dbReference>